<dbReference type="InterPro" id="IPR013783">
    <property type="entry name" value="Ig-like_fold"/>
</dbReference>
<comment type="subcellular location">
    <subcellularLocation>
        <location evidence="1">Nucleus</location>
    </subcellularLocation>
</comment>
<keyword evidence="4" id="KW-0010">Activator</keyword>
<dbReference type="PANTHER" id="PTHR23335">
    <property type="entry name" value="CALMODULIN-BINDING TRANSCRIPTION ACTIVATOR CAMTA"/>
    <property type="match status" value="1"/>
</dbReference>
<keyword evidence="3" id="KW-0040">ANK repeat</keyword>
<evidence type="ECO:0000256" key="3">
    <source>
        <dbReference type="ARBA" id="ARBA00023043"/>
    </source>
</evidence>
<evidence type="ECO:0000313" key="9">
    <source>
        <dbReference type="EMBL" id="MCD9645414.1"/>
    </source>
</evidence>
<evidence type="ECO:0000256" key="7">
    <source>
        <dbReference type="SAM" id="MobiDB-lite"/>
    </source>
</evidence>
<dbReference type="Pfam" id="PF03859">
    <property type="entry name" value="CG-1"/>
    <property type="match status" value="1"/>
</dbReference>
<feature type="compositionally biased region" description="Polar residues" evidence="7">
    <location>
        <begin position="194"/>
        <end position="205"/>
    </location>
</feature>
<comment type="similarity">
    <text evidence="2">Belongs to the CAMTA family.</text>
</comment>
<sequence>MESNIPGRLVGWEIHGFRTMQDLDIPNIMEESKMRWLRPNEIHAILCNHKYLNINVKPVNLPKSGAIVLFDRKMLRNFRRDGHNWKKKKDGKTVKEAHEHLKVGNEERIHVYYAHGEDNPTFVRRCYWLLDKTLEHIVLVHYRETQERKFVFAFSLSFHYDIHQEQSTIVHPLILRAGRNSSLQIDITHCLTSQREGSSNNTVAQGSPAAPVNSGSALSNPADLSSSWVLSGEHDSAIDRQYSASQHAHLEPNRDMTVQNHEQRLLEINTLEWDELLAPGYPNKIIATQQEGGKTSYVQHMSYEQHNLNGYSVNGVSSSLERMSTVNNSNEITFQTVDGQMASSFQKNESGVMTVSTGDSFDSLNKNRLQSQDSFGRWMNYLITDFPGSTDDPTPESSVSTGQSYAREQIFNITEISPVWALSTEETKIFVIGHFHGGQSHLGSSSLHCVCGSACFPAEVLQPGVYRCIVSAQTPGLVNIYLSFDGNKPISQVMSFEFRAPSVHVWTDPPENKSNWDELRIQMRLAHLLFSTSKSLNILSNKIHQDFLKDAKTFAGKCSHIIDDWACLIKSIEDKKLSVPHAKDCLFELSLQTRLQEWLLERIVEGGKISEHDEQGQGVIHLCAILGYTWAVYPFSWSGFSLDYRDKYGWTALHWAAYCGRYP</sequence>
<keyword evidence="6" id="KW-0539">Nucleus</keyword>
<evidence type="ECO:0000256" key="2">
    <source>
        <dbReference type="ARBA" id="ARBA00008267"/>
    </source>
</evidence>
<dbReference type="SMART" id="SM01076">
    <property type="entry name" value="CG-1"/>
    <property type="match status" value="1"/>
</dbReference>
<comment type="caution">
    <text evidence="9">The sequence shown here is derived from an EMBL/GenBank/DDBJ whole genome shotgun (WGS) entry which is preliminary data.</text>
</comment>
<reference evidence="9 10" key="1">
    <citation type="journal article" date="2021" name="BMC Genomics">
        <title>Datura genome reveals duplications of psychoactive alkaloid biosynthetic genes and high mutation rate following tissue culture.</title>
        <authorList>
            <person name="Rajewski A."/>
            <person name="Carter-House D."/>
            <person name="Stajich J."/>
            <person name="Litt A."/>
        </authorList>
    </citation>
    <scope>NUCLEOTIDE SEQUENCE [LARGE SCALE GENOMIC DNA]</scope>
    <source>
        <strain evidence="9">AR-01</strain>
    </source>
</reference>
<dbReference type="PROSITE" id="PS51437">
    <property type="entry name" value="CG_1"/>
    <property type="match status" value="1"/>
</dbReference>
<evidence type="ECO:0000256" key="6">
    <source>
        <dbReference type="ARBA" id="ARBA00023242"/>
    </source>
</evidence>
<dbReference type="Gene3D" id="2.60.40.10">
    <property type="entry name" value="Immunoglobulins"/>
    <property type="match status" value="1"/>
</dbReference>
<keyword evidence="10" id="KW-1185">Reference proteome</keyword>
<dbReference type="Proteomes" id="UP000823775">
    <property type="component" value="Unassembled WGS sequence"/>
</dbReference>
<dbReference type="SUPFAM" id="SSF81296">
    <property type="entry name" value="E set domains"/>
    <property type="match status" value="1"/>
</dbReference>
<dbReference type="PANTHER" id="PTHR23335:SF28">
    <property type="entry name" value="CALMODULIN-BINDING TRANSCRIPTION ACTIVATOR (CAMTA), PLANTS"/>
    <property type="match status" value="1"/>
</dbReference>
<evidence type="ECO:0000313" key="10">
    <source>
        <dbReference type="Proteomes" id="UP000823775"/>
    </source>
</evidence>
<dbReference type="InterPro" id="IPR014756">
    <property type="entry name" value="Ig_E-set"/>
</dbReference>
<dbReference type="EMBL" id="JACEIK010004422">
    <property type="protein sequence ID" value="MCD9645414.1"/>
    <property type="molecule type" value="Genomic_DNA"/>
</dbReference>
<feature type="region of interest" description="Disordered" evidence="7">
    <location>
        <begin position="194"/>
        <end position="218"/>
    </location>
</feature>
<proteinExistence type="inferred from homology"/>
<dbReference type="InterPro" id="IPR036770">
    <property type="entry name" value="Ankyrin_rpt-contain_sf"/>
</dbReference>
<dbReference type="Gene3D" id="1.25.40.20">
    <property type="entry name" value="Ankyrin repeat-containing domain"/>
    <property type="match status" value="1"/>
</dbReference>
<gene>
    <name evidence="9" type="ORF">HAX54_034296</name>
</gene>
<dbReference type="InterPro" id="IPR005559">
    <property type="entry name" value="CG-1_dom"/>
</dbReference>
<evidence type="ECO:0000256" key="1">
    <source>
        <dbReference type="ARBA" id="ARBA00004123"/>
    </source>
</evidence>
<organism evidence="9 10">
    <name type="scientific">Datura stramonium</name>
    <name type="common">Jimsonweed</name>
    <name type="synonym">Common thornapple</name>
    <dbReference type="NCBI Taxonomy" id="4076"/>
    <lineage>
        <taxon>Eukaryota</taxon>
        <taxon>Viridiplantae</taxon>
        <taxon>Streptophyta</taxon>
        <taxon>Embryophyta</taxon>
        <taxon>Tracheophyta</taxon>
        <taxon>Spermatophyta</taxon>
        <taxon>Magnoliopsida</taxon>
        <taxon>eudicotyledons</taxon>
        <taxon>Gunneridae</taxon>
        <taxon>Pentapetalae</taxon>
        <taxon>asterids</taxon>
        <taxon>lamiids</taxon>
        <taxon>Solanales</taxon>
        <taxon>Solanaceae</taxon>
        <taxon>Solanoideae</taxon>
        <taxon>Datureae</taxon>
        <taxon>Datura</taxon>
    </lineage>
</organism>
<feature type="domain" description="CG-1" evidence="8">
    <location>
        <begin position="25"/>
        <end position="151"/>
    </location>
</feature>
<dbReference type="SUPFAM" id="SSF48403">
    <property type="entry name" value="Ankyrin repeat"/>
    <property type="match status" value="1"/>
</dbReference>
<accession>A0ABS8VHB9</accession>
<evidence type="ECO:0000259" key="8">
    <source>
        <dbReference type="PROSITE" id="PS51437"/>
    </source>
</evidence>
<keyword evidence="5" id="KW-0804">Transcription</keyword>
<evidence type="ECO:0000256" key="4">
    <source>
        <dbReference type="ARBA" id="ARBA00023159"/>
    </source>
</evidence>
<protein>
    <recommendedName>
        <fullName evidence="8">CG-1 domain-containing protein</fullName>
    </recommendedName>
</protein>
<name>A0ABS8VHB9_DATST</name>
<evidence type="ECO:0000256" key="5">
    <source>
        <dbReference type="ARBA" id="ARBA00023163"/>
    </source>
</evidence>